<dbReference type="EMBL" id="HBEM01016316">
    <property type="protein sequence ID" value="CAD8452049.1"/>
    <property type="molecule type" value="Transcribed_RNA"/>
</dbReference>
<dbReference type="Pfam" id="PF00025">
    <property type="entry name" value="Arf"/>
    <property type="match status" value="1"/>
</dbReference>
<dbReference type="PANTHER" id="PTHR45732:SF7">
    <property type="entry name" value="ADP-RIBOSYLATION FACTOR-LIKE PROTEIN 8"/>
    <property type="match status" value="1"/>
</dbReference>
<feature type="binding site" evidence="4">
    <location>
        <position position="70"/>
    </location>
    <ligand>
        <name>GTP</name>
        <dbReference type="ChEBI" id="CHEBI:37565"/>
    </ligand>
</feature>
<reference evidence="7" key="1">
    <citation type="submission" date="2021-01" db="EMBL/GenBank/DDBJ databases">
        <authorList>
            <person name="Corre E."/>
            <person name="Pelletier E."/>
            <person name="Niang G."/>
            <person name="Scheremetjew M."/>
            <person name="Finn R."/>
            <person name="Kale V."/>
            <person name="Holt S."/>
            <person name="Cochrane G."/>
            <person name="Meng A."/>
            <person name="Brown T."/>
            <person name="Cohen L."/>
        </authorList>
    </citation>
    <scope>NUCLEOTIDE SEQUENCE</scope>
    <source>
        <strain evidence="7">CCMP2058</strain>
    </source>
</reference>
<dbReference type="PROSITE" id="PS51417">
    <property type="entry name" value="ARF"/>
    <property type="match status" value="1"/>
</dbReference>
<evidence type="ECO:0000256" key="4">
    <source>
        <dbReference type="PIRSR" id="PIRSR606689-1"/>
    </source>
</evidence>
<dbReference type="NCBIfam" id="TIGR00231">
    <property type="entry name" value="small_GTP"/>
    <property type="match status" value="1"/>
</dbReference>
<proteinExistence type="inferred from homology"/>
<gene>
    <name evidence="7" type="ORF">LAMO00422_LOCUS11219</name>
</gene>
<evidence type="ECO:0000256" key="1">
    <source>
        <dbReference type="ARBA" id="ARBA00010290"/>
    </source>
</evidence>
<dbReference type="PANTHER" id="PTHR45732">
    <property type="entry name" value="ADP-RIBOSYLATION FACTOR-LIKE PROTEIN 8"/>
    <property type="match status" value="1"/>
</dbReference>
<dbReference type="Gene3D" id="3.40.50.300">
    <property type="entry name" value="P-loop containing nucleotide triphosphate hydrolases"/>
    <property type="match status" value="1"/>
</dbReference>
<dbReference type="SMART" id="SM00178">
    <property type="entry name" value="SAR"/>
    <property type="match status" value="1"/>
</dbReference>
<evidence type="ECO:0000256" key="6">
    <source>
        <dbReference type="RuleBase" id="RU003925"/>
    </source>
</evidence>
<keyword evidence="5" id="KW-0460">Magnesium</keyword>
<dbReference type="SUPFAM" id="SSF52540">
    <property type="entry name" value="P-loop containing nucleoside triphosphate hydrolases"/>
    <property type="match status" value="1"/>
</dbReference>
<organism evidence="7">
    <name type="scientific">Amorphochlora amoebiformis</name>
    <dbReference type="NCBI Taxonomy" id="1561963"/>
    <lineage>
        <taxon>Eukaryota</taxon>
        <taxon>Sar</taxon>
        <taxon>Rhizaria</taxon>
        <taxon>Cercozoa</taxon>
        <taxon>Chlorarachniophyceae</taxon>
        <taxon>Amorphochlora</taxon>
    </lineage>
</organism>
<feature type="binding site" evidence="4">
    <location>
        <begin position="126"/>
        <end position="129"/>
    </location>
    <ligand>
        <name>GTP</name>
        <dbReference type="ChEBI" id="CHEBI:37565"/>
    </ligand>
</feature>
<evidence type="ECO:0000256" key="5">
    <source>
        <dbReference type="PIRSR" id="PIRSR606689-2"/>
    </source>
</evidence>
<keyword evidence="2 4" id="KW-0547">Nucleotide-binding</keyword>
<dbReference type="SMART" id="SM00177">
    <property type="entry name" value="ARF"/>
    <property type="match status" value="1"/>
</dbReference>
<dbReference type="SMART" id="SM00175">
    <property type="entry name" value="RAB"/>
    <property type="match status" value="1"/>
</dbReference>
<accession>A0A7S0DDZ0</accession>
<dbReference type="GO" id="GO:0005525">
    <property type="term" value="F:GTP binding"/>
    <property type="evidence" value="ECO:0007669"/>
    <property type="project" value="UniProtKB-KW"/>
</dbReference>
<keyword evidence="5" id="KW-0479">Metal-binding</keyword>
<protein>
    <submittedName>
        <fullName evidence="7">Uncharacterized protein</fullName>
    </submittedName>
</protein>
<dbReference type="FunFam" id="3.40.50.300:FF:001166">
    <property type="entry name" value="ADP-ribosylation factor D"/>
    <property type="match status" value="1"/>
</dbReference>
<feature type="binding site" evidence="5">
    <location>
        <position position="48"/>
    </location>
    <ligand>
        <name>Mg(2+)</name>
        <dbReference type="ChEBI" id="CHEBI:18420"/>
    </ligand>
</feature>
<dbReference type="PRINTS" id="PR00328">
    <property type="entry name" value="SAR1GTPBP"/>
</dbReference>
<dbReference type="InterPro" id="IPR006689">
    <property type="entry name" value="Small_GTPase_ARF/SAR"/>
</dbReference>
<dbReference type="InterPro" id="IPR005225">
    <property type="entry name" value="Small_GTP-bd"/>
</dbReference>
<dbReference type="AlphaFoldDB" id="A0A7S0DDZ0"/>
<dbReference type="InterPro" id="IPR027417">
    <property type="entry name" value="P-loop_NTPase"/>
</dbReference>
<feature type="binding site" evidence="5">
    <location>
        <position position="30"/>
    </location>
    <ligand>
        <name>Mg(2+)</name>
        <dbReference type="ChEBI" id="CHEBI:18420"/>
    </ligand>
</feature>
<evidence type="ECO:0000256" key="2">
    <source>
        <dbReference type="ARBA" id="ARBA00022741"/>
    </source>
</evidence>
<sequence>MGAVASWLRSLFWSQEMEVAIVGLQNAGKSTYVQVLNTGEFQQNLIPTVGFNMHKVQKNRCAIKIWDLGGQDKFRAQWGRYCKGVNSIVFIVDSADEAKLKEANSELKVLLSGHEVKSIPLLVLFNKNDLKEALPPEALIKALELDLHSKTRTTAYFSISCKTVNNIDVTLDWLIKQRKNN</sequence>
<feature type="binding site" evidence="4">
    <location>
        <begin position="23"/>
        <end position="30"/>
    </location>
    <ligand>
        <name>GTP</name>
        <dbReference type="ChEBI" id="CHEBI:37565"/>
    </ligand>
</feature>
<evidence type="ECO:0000256" key="3">
    <source>
        <dbReference type="ARBA" id="ARBA00023134"/>
    </source>
</evidence>
<dbReference type="GO" id="GO:0003924">
    <property type="term" value="F:GTPase activity"/>
    <property type="evidence" value="ECO:0007669"/>
    <property type="project" value="InterPro"/>
</dbReference>
<keyword evidence="3 4" id="KW-0342">GTP-binding</keyword>
<name>A0A7S0DDZ0_9EUKA</name>
<comment type="similarity">
    <text evidence="1 6">Belongs to the small GTPase superfamily. Arf family.</text>
</comment>
<evidence type="ECO:0000313" key="7">
    <source>
        <dbReference type="EMBL" id="CAD8452049.1"/>
    </source>
</evidence>
<dbReference type="GO" id="GO:0046872">
    <property type="term" value="F:metal ion binding"/>
    <property type="evidence" value="ECO:0007669"/>
    <property type="project" value="UniProtKB-KW"/>
</dbReference>